<reference evidence="2" key="1">
    <citation type="journal article" date="2014" name="Front. Microbiol.">
        <title>High frequency of phylogenetically diverse reductive dehalogenase-homologous genes in deep subseafloor sedimentary metagenomes.</title>
        <authorList>
            <person name="Kawai M."/>
            <person name="Futagami T."/>
            <person name="Toyoda A."/>
            <person name="Takaki Y."/>
            <person name="Nishi S."/>
            <person name="Hori S."/>
            <person name="Arai W."/>
            <person name="Tsubouchi T."/>
            <person name="Morono Y."/>
            <person name="Uchiyama I."/>
            <person name="Ito T."/>
            <person name="Fujiyama A."/>
            <person name="Inagaki F."/>
            <person name="Takami H."/>
        </authorList>
    </citation>
    <scope>NUCLEOTIDE SEQUENCE</scope>
    <source>
        <strain evidence="2">Expedition CK06-06</strain>
    </source>
</reference>
<organism evidence="2">
    <name type="scientific">marine sediment metagenome</name>
    <dbReference type="NCBI Taxonomy" id="412755"/>
    <lineage>
        <taxon>unclassified sequences</taxon>
        <taxon>metagenomes</taxon>
        <taxon>ecological metagenomes</taxon>
    </lineage>
</organism>
<name>X1H052_9ZZZZ</name>
<proteinExistence type="predicted"/>
<dbReference type="Pfam" id="PF24043">
    <property type="entry name" value="DUF7352"/>
    <property type="match status" value="1"/>
</dbReference>
<evidence type="ECO:0000259" key="1">
    <source>
        <dbReference type="Pfam" id="PF24043"/>
    </source>
</evidence>
<evidence type="ECO:0000313" key="2">
    <source>
        <dbReference type="EMBL" id="GAH63526.1"/>
    </source>
</evidence>
<dbReference type="EMBL" id="BARU01034412">
    <property type="protein sequence ID" value="GAH63526.1"/>
    <property type="molecule type" value="Genomic_DNA"/>
</dbReference>
<sequence length="87" mass="9707">MRIWKWPLQTEGAFELEMPLGATALTVQMQGEQACLWALVEEGRPKEIRRFRMYGTGHPILCPPGAYVGTFQLLGGAFVGHLFEEAA</sequence>
<dbReference type="AlphaFoldDB" id="X1H052"/>
<accession>X1H052</accession>
<protein>
    <recommendedName>
        <fullName evidence="1">DUF7352 domain-containing protein</fullName>
    </recommendedName>
</protein>
<comment type="caution">
    <text evidence="2">The sequence shown here is derived from an EMBL/GenBank/DDBJ whole genome shotgun (WGS) entry which is preliminary data.</text>
</comment>
<dbReference type="InterPro" id="IPR055776">
    <property type="entry name" value="DUF7352"/>
</dbReference>
<feature type="domain" description="DUF7352" evidence="1">
    <location>
        <begin position="2"/>
        <end position="85"/>
    </location>
</feature>
<gene>
    <name evidence="2" type="ORF">S03H2_54023</name>
</gene>